<dbReference type="GO" id="GO:0005829">
    <property type="term" value="C:cytosol"/>
    <property type="evidence" value="ECO:0007669"/>
    <property type="project" value="TreeGrafter"/>
</dbReference>
<keyword evidence="3" id="KW-0479">Metal-binding</keyword>
<dbReference type="GO" id="GO:0046294">
    <property type="term" value="P:formaldehyde catabolic process"/>
    <property type="evidence" value="ECO:0007669"/>
    <property type="project" value="TreeGrafter"/>
</dbReference>
<evidence type="ECO:0000256" key="2">
    <source>
        <dbReference type="ARBA" id="ARBA00011738"/>
    </source>
</evidence>
<evidence type="ECO:0000256" key="3">
    <source>
        <dbReference type="ARBA" id="ARBA00022723"/>
    </source>
</evidence>
<dbReference type="Gene3D" id="3.90.180.10">
    <property type="entry name" value="Medium-chain alcohol dehydrogenases, catalytic domain"/>
    <property type="match status" value="2"/>
</dbReference>
<reference evidence="7 8" key="1">
    <citation type="submission" date="2018-10" db="EMBL/GenBank/DDBJ databases">
        <title>A high-quality apple genome assembly.</title>
        <authorList>
            <person name="Hu J."/>
        </authorList>
    </citation>
    <scope>NUCLEOTIDE SEQUENCE [LARGE SCALE GENOMIC DNA]</scope>
    <source>
        <strain evidence="8">cv. HFTH1</strain>
        <tissue evidence="7">Young leaf</tissue>
    </source>
</reference>
<accession>A0A498KQY4</accession>
<comment type="cofactor">
    <cofactor evidence="1">
        <name>Zn(2+)</name>
        <dbReference type="ChEBI" id="CHEBI:29105"/>
    </cofactor>
</comment>
<dbReference type="GO" id="GO:0008270">
    <property type="term" value="F:zinc ion binding"/>
    <property type="evidence" value="ECO:0007669"/>
    <property type="project" value="TreeGrafter"/>
</dbReference>
<dbReference type="CDD" id="cd08277">
    <property type="entry name" value="liver_alcohol_DH_like"/>
    <property type="match status" value="1"/>
</dbReference>
<dbReference type="InterPro" id="IPR036291">
    <property type="entry name" value="NAD(P)-bd_dom_sf"/>
</dbReference>
<dbReference type="FunFam" id="3.40.50.720:FF:000003">
    <property type="entry name" value="S-(hydroxymethyl)glutathione dehydrogenase"/>
    <property type="match status" value="1"/>
</dbReference>
<protein>
    <recommendedName>
        <fullName evidence="9">Enoyl reductase (ER) domain-containing protein</fullName>
    </recommendedName>
</protein>
<dbReference type="EMBL" id="RDQH01000327">
    <property type="protein sequence ID" value="RXI08125.1"/>
    <property type="molecule type" value="Genomic_DNA"/>
</dbReference>
<proteinExistence type="predicted"/>
<comment type="caution">
    <text evidence="7">The sequence shown here is derived from an EMBL/GenBank/DDBJ whole genome shotgun (WGS) entry which is preliminary data.</text>
</comment>
<feature type="domain" description="Alcohol dehydrogenase-like C-terminal" evidence="5">
    <location>
        <begin position="234"/>
        <end position="359"/>
    </location>
</feature>
<dbReference type="InterPro" id="IPR011032">
    <property type="entry name" value="GroES-like_sf"/>
</dbReference>
<dbReference type="SUPFAM" id="SSF50129">
    <property type="entry name" value="GroES-like"/>
    <property type="match status" value="2"/>
</dbReference>
<feature type="domain" description="Alcohol dehydrogenase-like N-terminal" evidence="6">
    <location>
        <begin position="40"/>
        <end position="189"/>
    </location>
</feature>
<dbReference type="STRING" id="3750.A0A498KQY4"/>
<gene>
    <name evidence="7" type="ORF">DVH24_022269</name>
</gene>
<sequence>MSSISERSRTSQVITCKAVVCWGVGEAWKVEEIEVEPPKRSEVRVKMLYASLCHTDILISKGHPIPLFPRVLGHEGVGVDLNLVYAPTNFAACIFARACSVVESIGEDVRNINGGDVVIPTFVSECEECENCVSGKTNMCLKNPLPFSGLMPDGTSRMSVAGQKLYQLFSCSTLSEYMVVNVNYLLKLPGISTTSPSLPHASFLSCGFSTGFGAPWKEAKVEKGSTVAVVGLGAVGLGAVEGARAQGAARIIGIDKNERKKGKGEAFGMTDFINPDDDGDCKSVSELIKHSTAGMGVDYCFECTGFAPFINEALEATKLGTGKAIVIGTSTATSVQINSLPLLCGRTLKGSIFGGLKPKTDLPVIIDKWMNKDMHLDELLTHEVPLIDINQALELLRHPDCVKVLIKI</sequence>
<dbReference type="InterPro" id="IPR013154">
    <property type="entry name" value="ADH-like_N"/>
</dbReference>
<evidence type="ECO:0008006" key="9">
    <source>
        <dbReference type="Google" id="ProtNLM"/>
    </source>
</evidence>
<evidence type="ECO:0000313" key="7">
    <source>
        <dbReference type="EMBL" id="RXI08125.1"/>
    </source>
</evidence>
<dbReference type="Proteomes" id="UP000290289">
    <property type="component" value="Chromosome 1"/>
</dbReference>
<dbReference type="Pfam" id="PF00107">
    <property type="entry name" value="ADH_zinc_N"/>
    <property type="match status" value="1"/>
</dbReference>
<evidence type="ECO:0000259" key="6">
    <source>
        <dbReference type="Pfam" id="PF08240"/>
    </source>
</evidence>
<dbReference type="PANTHER" id="PTHR43880:SF38">
    <property type="entry name" value="ALCOHOL DEHYDROGENASE-RELATED"/>
    <property type="match status" value="1"/>
</dbReference>
<name>A0A498KQY4_MALDO</name>
<keyword evidence="8" id="KW-1185">Reference proteome</keyword>
<dbReference type="Pfam" id="PF08240">
    <property type="entry name" value="ADH_N"/>
    <property type="match status" value="1"/>
</dbReference>
<organism evidence="7 8">
    <name type="scientific">Malus domestica</name>
    <name type="common">Apple</name>
    <name type="synonym">Pyrus malus</name>
    <dbReference type="NCBI Taxonomy" id="3750"/>
    <lineage>
        <taxon>Eukaryota</taxon>
        <taxon>Viridiplantae</taxon>
        <taxon>Streptophyta</taxon>
        <taxon>Embryophyta</taxon>
        <taxon>Tracheophyta</taxon>
        <taxon>Spermatophyta</taxon>
        <taxon>Magnoliopsida</taxon>
        <taxon>eudicotyledons</taxon>
        <taxon>Gunneridae</taxon>
        <taxon>Pentapetalae</taxon>
        <taxon>rosids</taxon>
        <taxon>fabids</taxon>
        <taxon>Rosales</taxon>
        <taxon>Rosaceae</taxon>
        <taxon>Amygdaloideae</taxon>
        <taxon>Maleae</taxon>
        <taxon>Malus</taxon>
    </lineage>
</organism>
<keyword evidence="4" id="KW-0862">Zinc</keyword>
<dbReference type="PANTHER" id="PTHR43880">
    <property type="entry name" value="ALCOHOL DEHYDROGENASE"/>
    <property type="match status" value="1"/>
</dbReference>
<evidence type="ECO:0000259" key="5">
    <source>
        <dbReference type="Pfam" id="PF00107"/>
    </source>
</evidence>
<evidence type="ECO:0000256" key="4">
    <source>
        <dbReference type="ARBA" id="ARBA00022833"/>
    </source>
</evidence>
<dbReference type="GO" id="GO:0051903">
    <property type="term" value="F:S-(hydroxymethyl)glutathione dehydrogenase [NAD(P)+] activity"/>
    <property type="evidence" value="ECO:0007669"/>
    <property type="project" value="TreeGrafter"/>
</dbReference>
<comment type="subunit">
    <text evidence="2">Homodimer.</text>
</comment>
<evidence type="ECO:0000313" key="8">
    <source>
        <dbReference type="Proteomes" id="UP000290289"/>
    </source>
</evidence>
<dbReference type="AlphaFoldDB" id="A0A498KQY4"/>
<evidence type="ECO:0000256" key="1">
    <source>
        <dbReference type="ARBA" id="ARBA00001947"/>
    </source>
</evidence>
<dbReference type="Gene3D" id="3.40.50.720">
    <property type="entry name" value="NAD(P)-binding Rossmann-like Domain"/>
    <property type="match status" value="1"/>
</dbReference>
<dbReference type="InterPro" id="IPR013149">
    <property type="entry name" value="ADH-like_C"/>
</dbReference>
<dbReference type="SUPFAM" id="SSF51735">
    <property type="entry name" value="NAD(P)-binding Rossmann-fold domains"/>
    <property type="match status" value="1"/>
</dbReference>